<dbReference type="Gene3D" id="3.40.50.12780">
    <property type="entry name" value="N-terminal domain of ligase-like"/>
    <property type="match status" value="1"/>
</dbReference>
<dbReference type="GO" id="GO:0031956">
    <property type="term" value="F:medium-chain fatty acid-CoA ligase activity"/>
    <property type="evidence" value="ECO:0007669"/>
    <property type="project" value="TreeGrafter"/>
</dbReference>
<dbReference type="Pfam" id="PF00501">
    <property type="entry name" value="AMP-binding"/>
    <property type="match status" value="1"/>
</dbReference>
<dbReference type="EMBL" id="QRAS01000001">
    <property type="protein sequence ID" value="RDL11943.1"/>
    <property type="molecule type" value="Genomic_DNA"/>
</dbReference>
<dbReference type="RefSeq" id="WP_070230007.1">
    <property type="nucleotide sequence ID" value="NZ_BJYO01000002.1"/>
</dbReference>
<comment type="similarity">
    <text evidence="1">Belongs to the ATP-dependent AMP-binding enzyme family.</text>
</comment>
<dbReference type="PANTHER" id="PTHR43201:SF5">
    <property type="entry name" value="MEDIUM-CHAIN ACYL-COA LIGASE ACSF2, MITOCHONDRIAL"/>
    <property type="match status" value="1"/>
</dbReference>
<dbReference type="Proteomes" id="UP000254912">
    <property type="component" value="Unassembled WGS sequence"/>
</dbReference>
<name>A0A288Q8G2_9LACO</name>
<reference evidence="3 4" key="1">
    <citation type="submission" date="2018-07" db="EMBL/GenBank/DDBJ databases">
        <title>Genomic Encyclopedia of Type Strains, Phase III (KMG-III): the genomes of soil and plant-associated and newly described type strains.</title>
        <authorList>
            <person name="Whitman W."/>
        </authorList>
    </citation>
    <scope>NUCLEOTIDE SEQUENCE [LARGE SCALE GENOMIC DNA]</scope>
    <source>
        <strain evidence="3 4">CECT 7031</strain>
    </source>
</reference>
<dbReference type="PROSITE" id="PS00455">
    <property type="entry name" value="AMP_BINDING"/>
    <property type="match status" value="1"/>
</dbReference>
<accession>A0A288Q8G2</accession>
<dbReference type="SUPFAM" id="SSF56801">
    <property type="entry name" value="Acetyl-CoA synthetase-like"/>
    <property type="match status" value="1"/>
</dbReference>
<dbReference type="Pfam" id="PF13193">
    <property type="entry name" value="AMP-binding_C"/>
    <property type="match status" value="1"/>
</dbReference>
<dbReference type="AlphaFoldDB" id="A0A288Q8G2"/>
<comment type="caution">
    <text evidence="3">The sequence shown here is derived from an EMBL/GenBank/DDBJ whole genome shotgun (WGS) entry which is preliminary data.</text>
</comment>
<dbReference type="GO" id="GO:0006631">
    <property type="term" value="P:fatty acid metabolic process"/>
    <property type="evidence" value="ECO:0007669"/>
    <property type="project" value="TreeGrafter"/>
</dbReference>
<dbReference type="InterPro" id="IPR045851">
    <property type="entry name" value="AMP-bd_C_sf"/>
</dbReference>
<dbReference type="Gene3D" id="3.30.300.30">
    <property type="match status" value="1"/>
</dbReference>
<dbReference type="PANTHER" id="PTHR43201">
    <property type="entry name" value="ACYL-COA SYNTHETASE"/>
    <property type="match status" value="1"/>
</dbReference>
<keyword evidence="2 3" id="KW-0436">Ligase</keyword>
<sequence>MPELLNALNAQLDVHAHDVQLVDLATEQEWTGAQVKRAVADFRENFEAHNIQKGDVVLLALGNTAWLTIIEQALWEIGAIAHPISETTGVVEIIGEFEDYQYAAALVSDDIAARLTKQTVLLPEAFKTYLYKGHFYRFDGEPKRFIADNVEEQSALILNTSGTTGKPKRVGISFKKILLATRAVTWSQNITAEDHSLIVMPLFHINAQIVSTVTTRINGGQLIVAPKFSASHFWEIVAKYQITWLSVVPTIINILLQNEKSRQQFTALRDHIHLQYVRSASFSLPAPLLADFEQTFGVRVQEGYGMTESTTVVSINPLDNAKIGSVGPVVDTDIAIYGDNGVTYDSHVKGEIVLRGPRVLEAYMDPKDGILVDGYFRTGDIGYFDEDGYLYVIGRVKEIINYGGEKVAPAKVEALISQIDGVVETAVVGLPDDMYGERVTAVLHLATENIVEVNAIIEKIQDHMANELAKYERPTAYYVTGDFPRNPTGKVLRADLIERIWGRHQNGTN</sequence>
<keyword evidence="4" id="KW-1185">Reference proteome</keyword>
<evidence type="ECO:0000256" key="2">
    <source>
        <dbReference type="ARBA" id="ARBA00022598"/>
    </source>
</evidence>
<dbReference type="GeneID" id="94545940"/>
<dbReference type="KEGG" id="wso:WSWS_00738"/>
<evidence type="ECO:0000256" key="1">
    <source>
        <dbReference type="ARBA" id="ARBA00006432"/>
    </source>
</evidence>
<evidence type="ECO:0000313" key="4">
    <source>
        <dbReference type="Proteomes" id="UP000254912"/>
    </source>
</evidence>
<dbReference type="InterPro" id="IPR020845">
    <property type="entry name" value="AMP-binding_CS"/>
</dbReference>
<protein>
    <submittedName>
        <fullName evidence="3">Acyl-CoA synthetase (AMP-forming)/AMP-acid ligase II</fullName>
    </submittedName>
</protein>
<dbReference type="InterPro" id="IPR042099">
    <property type="entry name" value="ANL_N_sf"/>
</dbReference>
<gene>
    <name evidence="3" type="ORF">DFP99_0367</name>
</gene>
<organism evidence="3 4">
    <name type="scientific">Weissella soli</name>
    <dbReference type="NCBI Taxonomy" id="155866"/>
    <lineage>
        <taxon>Bacteria</taxon>
        <taxon>Bacillati</taxon>
        <taxon>Bacillota</taxon>
        <taxon>Bacilli</taxon>
        <taxon>Lactobacillales</taxon>
        <taxon>Lactobacillaceae</taxon>
        <taxon>Weissella</taxon>
    </lineage>
</organism>
<proteinExistence type="inferred from homology"/>
<evidence type="ECO:0000313" key="3">
    <source>
        <dbReference type="EMBL" id="RDL11943.1"/>
    </source>
</evidence>
<dbReference type="InterPro" id="IPR025110">
    <property type="entry name" value="AMP-bd_C"/>
</dbReference>
<dbReference type="InterPro" id="IPR000873">
    <property type="entry name" value="AMP-dep_synth/lig_dom"/>
</dbReference>